<protein>
    <submittedName>
        <fullName evidence="10">ATP-binding cassette, subfamily C, LapB</fullName>
    </submittedName>
</protein>
<dbReference type="Pfam" id="PF00005">
    <property type="entry name" value="ABC_tran"/>
    <property type="match status" value="1"/>
</dbReference>
<dbReference type="InterPro" id="IPR011527">
    <property type="entry name" value="ABC1_TM_dom"/>
</dbReference>
<feature type="transmembrane region" description="Helical" evidence="7">
    <location>
        <begin position="266"/>
        <end position="289"/>
    </location>
</feature>
<feature type="transmembrane region" description="Helical" evidence="7">
    <location>
        <begin position="295"/>
        <end position="314"/>
    </location>
</feature>
<dbReference type="Pfam" id="PF00664">
    <property type="entry name" value="ABC_membrane"/>
    <property type="match status" value="1"/>
</dbReference>
<organism evidence="10 11">
    <name type="scientific">Solimonas aquatica</name>
    <dbReference type="NCBI Taxonomy" id="489703"/>
    <lineage>
        <taxon>Bacteria</taxon>
        <taxon>Pseudomonadati</taxon>
        <taxon>Pseudomonadota</taxon>
        <taxon>Gammaproteobacteria</taxon>
        <taxon>Nevskiales</taxon>
        <taxon>Nevskiaceae</taxon>
        <taxon>Solimonas</taxon>
    </lineage>
</organism>
<name>A0A1H9BT41_9GAMM</name>
<dbReference type="PROSITE" id="PS50893">
    <property type="entry name" value="ABC_TRANSPORTER_2"/>
    <property type="match status" value="1"/>
</dbReference>
<evidence type="ECO:0000256" key="6">
    <source>
        <dbReference type="ARBA" id="ARBA00023136"/>
    </source>
</evidence>
<dbReference type="PROSITE" id="PS50929">
    <property type="entry name" value="ABC_TM1F"/>
    <property type="match status" value="1"/>
</dbReference>
<evidence type="ECO:0000256" key="1">
    <source>
        <dbReference type="ARBA" id="ARBA00004651"/>
    </source>
</evidence>
<dbReference type="InterPro" id="IPR027417">
    <property type="entry name" value="P-loop_NTPase"/>
</dbReference>
<evidence type="ECO:0000313" key="11">
    <source>
        <dbReference type="Proteomes" id="UP000199233"/>
    </source>
</evidence>
<dbReference type="STRING" id="489703.SAMN04488038_102215"/>
<keyword evidence="3" id="KW-0547">Nucleotide-binding</keyword>
<gene>
    <name evidence="10" type="ORF">SAMN04488038_102215</name>
</gene>
<evidence type="ECO:0000256" key="7">
    <source>
        <dbReference type="SAM" id="Phobius"/>
    </source>
</evidence>
<dbReference type="Gene3D" id="1.20.1560.10">
    <property type="entry name" value="ABC transporter type 1, transmembrane domain"/>
    <property type="match status" value="1"/>
</dbReference>
<dbReference type="InterPro" id="IPR003593">
    <property type="entry name" value="AAA+_ATPase"/>
</dbReference>
<dbReference type="Proteomes" id="UP000199233">
    <property type="component" value="Unassembled WGS sequence"/>
</dbReference>
<evidence type="ECO:0000256" key="3">
    <source>
        <dbReference type="ARBA" id="ARBA00022741"/>
    </source>
</evidence>
<evidence type="ECO:0000256" key="5">
    <source>
        <dbReference type="ARBA" id="ARBA00022989"/>
    </source>
</evidence>
<keyword evidence="4 10" id="KW-0067">ATP-binding</keyword>
<dbReference type="RefSeq" id="WP_093282213.1">
    <property type="nucleotide sequence ID" value="NZ_FOFS01000002.1"/>
</dbReference>
<evidence type="ECO:0000259" key="9">
    <source>
        <dbReference type="PROSITE" id="PS50929"/>
    </source>
</evidence>
<dbReference type="SUPFAM" id="SSF52540">
    <property type="entry name" value="P-loop containing nucleoside triphosphate hydrolases"/>
    <property type="match status" value="1"/>
</dbReference>
<feature type="domain" description="ABC transporter" evidence="8">
    <location>
        <begin position="471"/>
        <end position="706"/>
    </location>
</feature>
<dbReference type="OrthoDB" id="9806127at2"/>
<keyword evidence="5 7" id="KW-1133">Transmembrane helix</keyword>
<dbReference type="Gene3D" id="3.40.50.300">
    <property type="entry name" value="P-loop containing nucleotide triphosphate hydrolases"/>
    <property type="match status" value="1"/>
</dbReference>
<proteinExistence type="predicted"/>
<keyword evidence="2 7" id="KW-0812">Transmembrane</keyword>
<dbReference type="PANTHER" id="PTHR43394">
    <property type="entry name" value="ATP-DEPENDENT PERMEASE MDL1, MITOCHONDRIAL"/>
    <property type="match status" value="1"/>
</dbReference>
<feature type="transmembrane region" description="Helical" evidence="7">
    <location>
        <begin position="190"/>
        <end position="211"/>
    </location>
</feature>
<evidence type="ECO:0000313" key="10">
    <source>
        <dbReference type="EMBL" id="SEP92142.1"/>
    </source>
</evidence>
<dbReference type="GO" id="GO:0015421">
    <property type="term" value="F:ABC-type oligopeptide transporter activity"/>
    <property type="evidence" value="ECO:0007669"/>
    <property type="project" value="TreeGrafter"/>
</dbReference>
<accession>A0A1H9BT41</accession>
<dbReference type="GO" id="GO:0005524">
    <property type="term" value="F:ATP binding"/>
    <property type="evidence" value="ECO:0007669"/>
    <property type="project" value="UniProtKB-KW"/>
</dbReference>
<comment type="subcellular location">
    <subcellularLocation>
        <location evidence="1">Cell membrane</location>
        <topology evidence="1">Multi-pass membrane protein</topology>
    </subcellularLocation>
</comment>
<evidence type="ECO:0000259" key="8">
    <source>
        <dbReference type="PROSITE" id="PS50893"/>
    </source>
</evidence>
<dbReference type="AlphaFoldDB" id="A0A1H9BT41"/>
<sequence>MTQSEILPAPLSAEAAAQAIADLARRRGLHASLREAQQAWQDVTAQSDAERLAAAWALLFQGHTLETVPLSLLTPAQLPAWVLAPNQVGVLLRLADGARHAEIVWPEAGEAPPAPSAFALVPVPPALAAEKIEVERKQRGPATQAILAAIRQHLPLLLRIGLVSVLVNMITVVSSLFAMQVYDRVVPNSAYATLWVLASGVLIAYVFELLFKLIRLKLMEASAKRIDEALSLYFFEKVMALKLDRRPSRVGSLVAQIRDYEFIKSFFTSSTLFVLADIPFQLFFIAIIAMIGGDVAWVLIGFAPLCLLIGFSVYRPLAAVQREQSDEVTRRQGILFEAVAGAEIIKAQGGESNFGNVWLRSTRETAKRSEKLHLLSAYAQYATYITQQMAYVAVLTVGVYRIGDGELTMGGLIACSILSSRALGNIATVTQLLLQWHHARYALDVLNQVLSCPSDDAAGREGNTSSAPLDLAINELRYAYEGVQVNQLAVPKLSIKAGERIAVLGRNGSGKTTLLKLLAGIATPSGGDVTIAGLDIQNCRPSWLREVIGYLPQEVRLFSGTLRENLTLGLSLPSEERIWEALQKTGLDVMVRRHPLGLNIPIREGGSGLSGGQRQLVGLTRLVLQEPRIWVLDEPSSSLDKEAEERLVLMLRNLPRHHTLIFSSHRPGWLELADRVLILEDGVLKVDVPSERVKAVQNGAVPRPAAAVAAQGAR</sequence>
<dbReference type="CDD" id="cd18587">
    <property type="entry name" value="ABC_6TM_LapB_like"/>
    <property type="match status" value="1"/>
</dbReference>
<keyword evidence="6 7" id="KW-0472">Membrane</keyword>
<feature type="domain" description="ABC transmembrane type-1" evidence="9">
    <location>
        <begin position="160"/>
        <end position="438"/>
    </location>
</feature>
<evidence type="ECO:0000256" key="4">
    <source>
        <dbReference type="ARBA" id="ARBA00022840"/>
    </source>
</evidence>
<dbReference type="InterPro" id="IPR003439">
    <property type="entry name" value="ABC_transporter-like_ATP-bd"/>
</dbReference>
<dbReference type="GO" id="GO:0016887">
    <property type="term" value="F:ATP hydrolysis activity"/>
    <property type="evidence" value="ECO:0007669"/>
    <property type="project" value="InterPro"/>
</dbReference>
<evidence type="ECO:0000256" key="2">
    <source>
        <dbReference type="ARBA" id="ARBA00022692"/>
    </source>
</evidence>
<reference evidence="10 11" key="1">
    <citation type="submission" date="2016-10" db="EMBL/GenBank/DDBJ databases">
        <authorList>
            <person name="de Groot N.N."/>
        </authorList>
    </citation>
    <scope>NUCLEOTIDE SEQUENCE [LARGE SCALE GENOMIC DNA]</scope>
    <source>
        <strain evidence="10 11">DSM 25927</strain>
    </source>
</reference>
<dbReference type="InterPro" id="IPR039421">
    <property type="entry name" value="Type_1_exporter"/>
</dbReference>
<dbReference type="SMART" id="SM00382">
    <property type="entry name" value="AAA"/>
    <property type="match status" value="1"/>
</dbReference>
<dbReference type="InterPro" id="IPR036640">
    <property type="entry name" value="ABC1_TM_sf"/>
</dbReference>
<keyword evidence="11" id="KW-1185">Reference proteome</keyword>
<dbReference type="SUPFAM" id="SSF90123">
    <property type="entry name" value="ABC transporter transmembrane region"/>
    <property type="match status" value="1"/>
</dbReference>
<dbReference type="EMBL" id="FOFS01000002">
    <property type="protein sequence ID" value="SEP92142.1"/>
    <property type="molecule type" value="Genomic_DNA"/>
</dbReference>
<dbReference type="GO" id="GO:0005886">
    <property type="term" value="C:plasma membrane"/>
    <property type="evidence" value="ECO:0007669"/>
    <property type="project" value="UniProtKB-SubCell"/>
</dbReference>
<dbReference type="PANTHER" id="PTHR43394:SF1">
    <property type="entry name" value="ATP-BINDING CASSETTE SUB-FAMILY B MEMBER 10, MITOCHONDRIAL"/>
    <property type="match status" value="1"/>
</dbReference>
<feature type="transmembrane region" description="Helical" evidence="7">
    <location>
        <begin position="156"/>
        <end position="178"/>
    </location>
</feature>